<dbReference type="SMART" id="SM00450">
    <property type="entry name" value="RHOD"/>
    <property type="match status" value="1"/>
</dbReference>
<proteinExistence type="predicted"/>
<dbReference type="PROSITE" id="PS50206">
    <property type="entry name" value="RHODANESE_3"/>
    <property type="match status" value="1"/>
</dbReference>
<evidence type="ECO:0000313" key="3">
    <source>
        <dbReference type="Proteomes" id="UP000011866"/>
    </source>
</evidence>
<dbReference type="GeneID" id="79176596"/>
<gene>
    <name evidence="2" type="ORF">TOL_1737</name>
</gene>
<accession>M5DRV5</accession>
<dbReference type="AlphaFoldDB" id="M5DRV5"/>
<dbReference type="InterPro" id="IPR050229">
    <property type="entry name" value="GlpE_sulfurtransferase"/>
</dbReference>
<dbReference type="Gene3D" id="3.40.250.10">
    <property type="entry name" value="Rhodanese-like domain"/>
    <property type="match status" value="1"/>
</dbReference>
<dbReference type="InterPro" id="IPR001763">
    <property type="entry name" value="Rhodanese-like_dom"/>
</dbReference>
<dbReference type="EMBL" id="HF680312">
    <property type="protein sequence ID" value="CCU72161.1"/>
    <property type="molecule type" value="Genomic_DNA"/>
</dbReference>
<dbReference type="HOGENOM" id="CLU_089574_13_0_6"/>
<dbReference type="PANTHER" id="PTHR43031:SF16">
    <property type="entry name" value="OXIDOREDUCTASE"/>
    <property type="match status" value="1"/>
</dbReference>
<dbReference type="Proteomes" id="UP000011866">
    <property type="component" value="Chromosome"/>
</dbReference>
<name>M5DRV5_9GAMM</name>
<keyword evidence="3" id="KW-1185">Reference proteome</keyword>
<dbReference type="eggNOG" id="COG0607">
    <property type="taxonomic scope" value="Bacteria"/>
</dbReference>
<dbReference type="Pfam" id="PF00581">
    <property type="entry name" value="Rhodanese"/>
    <property type="match status" value="1"/>
</dbReference>
<feature type="domain" description="Rhodanese" evidence="1">
    <location>
        <begin position="23"/>
        <end position="113"/>
    </location>
</feature>
<protein>
    <submittedName>
        <fullName evidence="2">Rhodanese homology domain superfamily protein</fullName>
    </submittedName>
</protein>
<dbReference type="InterPro" id="IPR036873">
    <property type="entry name" value="Rhodanese-like_dom_sf"/>
</dbReference>
<organism evidence="2 3">
    <name type="scientific">Thalassolituus oleivorans MIL-1</name>
    <dbReference type="NCBI Taxonomy" id="1298593"/>
    <lineage>
        <taxon>Bacteria</taxon>
        <taxon>Pseudomonadati</taxon>
        <taxon>Pseudomonadota</taxon>
        <taxon>Gammaproteobacteria</taxon>
        <taxon>Oceanospirillales</taxon>
        <taxon>Oceanospirillaceae</taxon>
        <taxon>Thalassolituus</taxon>
    </lineage>
</organism>
<dbReference type="PANTHER" id="PTHR43031">
    <property type="entry name" value="FAD-DEPENDENT OXIDOREDUCTASE"/>
    <property type="match status" value="1"/>
</dbReference>
<dbReference type="KEGG" id="tol:TOL_1737"/>
<dbReference type="RefSeq" id="WP_015486887.1">
    <property type="nucleotide sequence ID" value="NC_020888.1"/>
</dbReference>
<evidence type="ECO:0000313" key="2">
    <source>
        <dbReference type="EMBL" id="CCU72161.1"/>
    </source>
</evidence>
<dbReference type="SUPFAM" id="SSF52821">
    <property type="entry name" value="Rhodanese/Cell cycle control phosphatase"/>
    <property type="match status" value="1"/>
</dbReference>
<sequence length="131" mass="14773">MSAPDALPQATEYCPTTTMKRLGENNILIVDVRSVEDYSLLRLDVPEQIHIPLEQLEERFTEVPAGRDVIVVSVDGSQSLKATYFLMYQGYTSVANMKMGIRQWLKRDFPVTGDIAAWQQKHPADHSEGCC</sequence>
<reference evidence="2 3" key="1">
    <citation type="journal article" date="2013" name="Genome Announc.">
        <title>Genome Sequence of Thalassolituus oleivorans MIL-1 (DSM 14913T).</title>
        <authorList>
            <person name="Golyshin P.N."/>
            <person name="Werner J."/>
            <person name="Chernikova T.N."/>
            <person name="Tran H."/>
            <person name="Ferrer M."/>
            <person name="Yakimov M.M."/>
            <person name="Teeling H."/>
            <person name="Golyshina O.V."/>
        </authorList>
    </citation>
    <scope>NUCLEOTIDE SEQUENCE [LARGE SCALE GENOMIC DNA]</scope>
    <source>
        <strain evidence="2 3">MIL-1</strain>
    </source>
</reference>
<evidence type="ECO:0000259" key="1">
    <source>
        <dbReference type="PROSITE" id="PS50206"/>
    </source>
</evidence>
<dbReference type="CDD" id="cd00158">
    <property type="entry name" value="RHOD"/>
    <property type="match status" value="1"/>
</dbReference>